<dbReference type="Gene3D" id="3.10.560.10">
    <property type="entry name" value="Outer membrane lipoprotein wza domain like"/>
    <property type="match status" value="1"/>
</dbReference>
<feature type="domain" description="Soluble ligand binding" evidence="3">
    <location>
        <begin position="135"/>
        <end position="178"/>
    </location>
</feature>
<dbReference type="GO" id="GO:0015159">
    <property type="term" value="F:polysaccharide transmembrane transporter activity"/>
    <property type="evidence" value="ECO:0007669"/>
    <property type="project" value="InterPro"/>
</dbReference>
<dbReference type="RefSeq" id="WP_185884925.1">
    <property type="nucleotide sequence ID" value="NZ_CP060052.1"/>
</dbReference>
<evidence type="ECO:0000259" key="3">
    <source>
        <dbReference type="Pfam" id="PF10531"/>
    </source>
</evidence>
<dbReference type="Proteomes" id="UP000515297">
    <property type="component" value="Chromosome"/>
</dbReference>
<evidence type="ECO:0000313" key="5">
    <source>
        <dbReference type="Proteomes" id="UP000515297"/>
    </source>
</evidence>
<dbReference type="PANTHER" id="PTHR33619:SF3">
    <property type="entry name" value="POLYSACCHARIDE EXPORT PROTEIN GFCE-RELATED"/>
    <property type="match status" value="1"/>
</dbReference>
<feature type="domain" description="Polysaccharide export protein N-terminal" evidence="2">
    <location>
        <begin position="54"/>
        <end position="129"/>
    </location>
</feature>
<name>A0A7G6VVW0_9SPHN</name>
<dbReference type="AlphaFoldDB" id="A0A7G6VVW0"/>
<dbReference type="InterPro" id="IPR003715">
    <property type="entry name" value="Poly_export_N"/>
</dbReference>
<dbReference type="EMBL" id="CP060052">
    <property type="protein sequence ID" value="QNE05875.1"/>
    <property type="molecule type" value="Genomic_DNA"/>
</dbReference>
<protein>
    <submittedName>
        <fullName evidence="4">Polysaccharide export protein</fullName>
    </submittedName>
</protein>
<dbReference type="Pfam" id="PF10531">
    <property type="entry name" value="SLBB"/>
    <property type="match status" value="1"/>
</dbReference>
<keyword evidence="1" id="KW-0732">Signal</keyword>
<sequence length="209" mass="21973">MSTPAELRCTDFAGRRLLRAALVSGAMAMTALGLSGCASNDYPTSSVANANTTVSSGYAVAAGDNLKVTVFDEPSLTGEFLIDSAGNLAMPLIEKVPVAGRNPNEVAGLISSQLKAGGYVLDPKVSVEVLAYRPVYVLGEVAQPGEYPYSPDLTFFQAIAKAGGFTPRANKTMVVLQRSAWSTPRTIKLTDEPLIIAPGDTVIIEESFL</sequence>
<evidence type="ECO:0000313" key="4">
    <source>
        <dbReference type="EMBL" id="QNE05875.1"/>
    </source>
</evidence>
<gene>
    <name evidence="4" type="ORF">H4O24_04200</name>
</gene>
<dbReference type="Pfam" id="PF02563">
    <property type="entry name" value="Poly_export"/>
    <property type="match status" value="1"/>
</dbReference>
<reference evidence="4 5" key="1">
    <citation type="submission" date="2020-08" db="EMBL/GenBank/DDBJ databases">
        <authorList>
            <person name="Liu G."/>
            <person name="Sun C."/>
        </authorList>
    </citation>
    <scope>NUCLEOTIDE SEQUENCE [LARGE SCALE GENOMIC DNA]</scope>
    <source>
        <strain evidence="4 5">OT19</strain>
    </source>
</reference>
<organism evidence="4 5">
    <name type="scientific">Croceicoccus marinus</name>
    <dbReference type="NCBI Taxonomy" id="450378"/>
    <lineage>
        <taxon>Bacteria</taxon>
        <taxon>Pseudomonadati</taxon>
        <taxon>Pseudomonadota</taxon>
        <taxon>Alphaproteobacteria</taxon>
        <taxon>Sphingomonadales</taxon>
        <taxon>Erythrobacteraceae</taxon>
        <taxon>Croceicoccus</taxon>
    </lineage>
</organism>
<dbReference type="InterPro" id="IPR049712">
    <property type="entry name" value="Poly_export"/>
</dbReference>
<evidence type="ECO:0000256" key="1">
    <source>
        <dbReference type="ARBA" id="ARBA00022729"/>
    </source>
</evidence>
<proteinExistence type="predicted"/>
<accession>A0A7G6VVW0</accession>
<evidence type="ECO:0000259" key="2">
    <source>
        <dbReference type="Pfam" id="PF02563"/>
    </source>
</evidence>
<dbReference type="InterPro" id="IPR019554">
    <property type="entry name" value="Soluble_ligand-bd"/>
</dbReference>
<dbReference type="PANTHER" id="PTHR33619">
    <property type="entry name" value="POLYSACCHARIDE EXPORT PROTEIN GFCE-RELATED"/>
    <property type="match status" value="1"/>
</dbReference>